<dbReference type="EMBL" id="KZ996648">
    <property type="protein sequence ID" value="RKO88543.1"/>
    <property type="molecule type" value="Genomic_DNA"/>
</dbReference>
<proteinExistence type="predicted"/>
<feature type="compositionally biased region" description="Acidic residues" evidence="1">
    <location>
        <begin position="337"/>
        <end position="350"/>
    </location>
</feature>
<name>A0A4P9WAK2_9FUNG</name>
<dbReference type="Proteomes" id="UP000269721">
    <property type="component" value="Unassembled WGS sequence"/>
</dbReference>
<evidence type="ECO:0000256" key="1">
    <source>
        <dbReference type="SAM" id="MobiDB-lite"/>
    </source>
</evidence>
<gene>
    <name evidence="3" type="ORF">BDK51DRAFT_25611</name>
</gene>
<feature type="region of interest" description="Disordered" evidence="1">
    <location>
        <begin position="301"/>
        <end position="350"/>
    </location>
</feature>
<dbReference type="CDD" id="cd00167">
    <property type="entry name" value="SANT"/>
    <property type="match status" value="1"/>
</dbReference>
<dbReference type="AlphaFoldDB" id="A0A4P9WAK2"/>
<feature type="compositionally biased region" description="Basic and acidic residues" evidence="1">
    <location>
        <begin position="8"/>
        <end position="25"/>
    </location>
</feature>
<feature type="region of interest" description="Disordered" evidence="1">
    <location>
        <begin position="1"/>
        <end position="67"/>
    </location>
</feature>
<keyword evidence="4" id="KW-1185">Reference proteome</keyword>
<dbReference type="SMART" id="SM00717">
    <property type="entry name" value="SANT"/>
    <property type="match status" value="1"/>
</dbReference>
<dbReference type="SUPFAM" id="SSF46689">
    <property type="entry name" value="Homeodomain-like"/>
    <property type="match status" value="1"/>
</dbReference>
<evidence type="ECO:0000313" key="3">
    <source>
        <dbReference type="EMBL" id="RKO88543.1"/>
    </source>
</evidence>
<reference evidence="4" key="1">
    <citation type="journal article" date="2018" name="Nat. Microbiol.">
        <title>Leveraging single-cell genomics to expand the fungal tree of life.</title>
        <authorList>
            <person name="Ahrendt S.R."/>
            <person name="Quandt C.A."/>
            <person name="Ciobanu D."/>
            <person name="Clum A."/>
            <person name="Salamov A."/>
            <person name="Andreopoulos B."/>
            <person name="Cheng J.F."/>
            <person name="Woyke T."/>
            <person name="Pelin A."/>
            <person name="Henrissat B."/>
            <person name="Reynolds N.K."/>
            <person name="Benny G.L."/>
            <person name="Smith M.E."/>
            <person name="James T.Y."/>
            <person name="Grigoriev I.V."/>
        </authorList>
    </citation>
    <scope>NUCLEOTIDE SEQUENCE [LARGE SCALE GENOMIC DNA]</scope>
</reference>
<feature type="domain" description="Myb-like" evidence="2">
    <location>
        <begin position="217"/>
        <end position="269"/>
    </location>
</feature>
<evidence type="ECO:0000313" key="4">
    <source>
        <dbReference type="Proteomes" id="UP000269721"/>
    </source>
</evidence>
<dbReference type="InterPro" id="IPR009057">
    <property type="entry name" value="Homeodomain-like_sf"/>
</dbReference>
<feature type="non-terminal residue" evidence="3">
    <location>
        <position position="1"/>
    </location>
</feature>
<feature type="compositionally biased region" description="Acidic residues" evidence="1">
    <location>
        <begin position="26"/>
        <end position="35"/>
    </location>
</feature>
<dbReference type="InterPro" id="IPR001005">
    <property type="entry name" value="SANT/Myb"/>
</dbReference>
<dbReference type="Gene3D" id="3.30.40.10">
    <property type="entry name" value="Zinc/RING finger domain, C3HC4 (zinc finger)"/>
    <property type="match status" value="1"/>
</dbReference>
<sequence>PITLDPIIKPEKDEDKEDGVEKEIGVEEEVDEQEEDSAKVIADRNPSSSSSEAEPQPEDSESISRKHWARLTAMRCTRGWGKENGDNGHMSRLNGLPDATAPEAAILNFTEPGYLSQLRKRVALKHNNPSVMSNEEKEAYAKRREKMRQGARRTTTADAKKRCIRFSRLPLDDALSQLADGGDPNKVFEGWSDARVRAYKMIDTKPNSYYYRFNAPGEEQMNGAWTKHERQLFFARLEELGADGQWGIFSMAIPGRVGYQCSNFYRNLLKSGEVVDENYTIDEKGGLHYLFGKKDGKKGVIRTHSKHGSGVATTSRAGGASRAAPKKRKRRSKYGSDSDEDGNLDDLMDEDNSGNFTCKTSWNTTRRTRAKTEEEREAEAEAGAAVNPLPGFTDPITLDPIVKPEISPYGHVMEYDSWVKCLSDPDRKNICPLTKNPLTKRELVVLTHDNIEQYRCVVVLGGIGFFRTGRCSKVGNESQVEVLTAERTPITRDKIVNG</sequence>
<accession>A0A4P9WAK2</accession>
<dbReference type="Gene3D" id="1.10.10.60">
    <property type="entry name" value="Homeodomain-like"/>
    <property type="match status" value="1"/>
</dbReference>
<feature type="compositionally biased region" description="Low complexity" evidence="1">
    <location>
        <begin position="312"/>
        <end position="323"/>
    </location>
</feature>
<protein>
    <recommendedName>
        <fullName evidence="2">Myb-like domain-containing protein</fullName>
    </recommendedName>
</protein>
<feature type="compositionally biased region" description="Basic residues" evidence="1">
    <location>
        <begin position="324"/>
        <end position="333"/>
    </location>
</feature>
<dbReference type="PROSITE" id="PS50090">
    <property type="entry name" value="MYB_LIKE"/>
    <property type="match status" value="1"/>
</dbReference>
<organism evidence="3 4">
    <name type="scientific">Blyttiomyces helicus</name>
    <dbReference type="NCBI Taxonomy" id="388810"/>
    <lineage>
        <taxon>Eukaryota</taxon>
        <taxon>Fungi</taxon>
        <taxon>Fungi incertae sedis</taxon>
        <taxon>Chytridiomycota</taxon>
        <taxon>Chytridiomycota incertae sedis</taxon>
        <taxon>Chytridiomycetes</taxon>
        <taxon>Chytridiomycetes incertae sedis</taxon>
        <taxon>Blyttiomyces</taxon>
    </lineage>
</organism>
<dbReference type="OrthoDB" id="6781668at2759"/>
<evidence type="ECO:0000259" key="2">
    <source>
        <dbReference type="PROSITE" id="PS50090"/>
    </source>
</evidence>
<dbReference type="SUPFAM" id="SSF57850">
    <property type="entry name" value="RING/U-box"/>
    <property type="match status" value="1"/>
</dbReference>
<feature type="region of interest" description="Disordered" evidence="1">
    <location>
        <begin position="365"/>
        <end position="388"/>
    </location>
</feature>
<dbReference type="InterPro" id="IPR013083">
    <property type="entry name" value="Znf_RING/FYVE/PHD"/>
</dbReference>